<evidence type="ECO:0000256" key="6">
    <source>
        <dbReference type="ARBA" id="ARBA00022519"/>
    </source>
</evidence>
<comment type="subcellular location">
    <subcellularLocation>
        <location evidence="1">Cell inner membrane</location>
    </subcellularLocation>
</comment>
<comment type="similarity">
    <text evidence="2">Belongs to the GSP N family.</text>
</comment>
<evidence type="ECO:0000256" key="9">
    <source>
        <dbReference type="ARBA" id="ARBA00023136"/>
    </source>
</evidence>
<keyword evidence="5" id="KW-1003">Cell membrane</keyword>
<name>A0A3A1Z1A4_9BURK</name>
<protein>
    <recommendedName>
        <fullName evidence="3">Type II secretion system protein N</fullName>
    </recommendedName>
    <alternativeName>
        <fullName evidence="10">General secretion pathway protein N</fullName>
    </alternativeName>
</protein>
<dbReference type="GO" id="GO:0015628">
    <property type="term" value="P:protein secretion by the type II secretion system"/>
    <property type="evidence" value="ECO:0007669"/>
    <property type="project" value="InterPro"/>
</dbReference>
<evidence type="ECO:0000256" key="10">
    <source>
        <dbReference type="ARBA" id="ARBA00030772"/>
    </source>
</evidence>
<evidence type="ECO:0000256" key="1">
    <source>
        <dbReference type="ARBA" id="ARBA00004533"/>
    </source>
</evidence>
<dbReference type="AlphaFoldDB" id="A0A3A1Z1A4"/>
<keyword evidence="8" id="KW-0653">Protein transport</keyword>
<accession>A0A3A1Z1A4</accession>
<dbReference type="EMBL" id="NQYH01000001">
    <property type="protein sequence ID" value="RIY42524.1"/>
    <property type="molecule type" value="Genomic_DNA"/>
</dbReference>
<keyword evidence="9" id="KW-0472">Membrane</keyword>
<dbReference type="GO" id="GO:0015627">
    <property type="term" value="C:type II protein secretion system complex"/>
    <property type="evidence" value="ECO:0007669"/>
    <property type="project" value="InterPro"/>
</dbReference>
<sequence length="258" mass="27853">MRRRVVAQVAGLLLVAVAAAFAVLPARWVMSWVPSNWPLSIVDADGTVWQGRATIAVGVQGRMRTVPTPIEWRLVWGSSGWLPRPQWYVEHPWLNGPLLLTPGVSGFGVSGQSLEMPALVLSTLDARIAAMGPGGVLRATWPASFLGKVQRAQGAELLRLDWLNASSSLTRVRPMGQYVLTLKQGEPGAVEMRLETTEGPFLLEGSGVIQGRADVNFEVVARSAPGVGAQTQAALQDLLATLGPYRDGETRLRYRANP</sequence>
<evidence type="ECO:0000256" key="5">
    <source>
        <dbReference type="ARBA" id="ARBA00022475"/>
    </source>
</evidence>
<dbReference type="Pfam" id="PF01203">
    <property type="entry name" value="T2SSN"/>
    <property type="match status" value="1"/>
</dbReference>
<dbReference type="OrthoDB" id="8558191at2"/>
<evidence type="ECO:0000256" key="3">
    <source>
        <dbReference type="ARBA" id="ARBA00021563"/>
    </source>
</evidence>
<proteinExistence type="inferred from homology"/>
<evidence type="ECO:0000256" key="4">
    <source>
        <dbReference type="ARBA" id="ARBA00022448"/>
    </source>
</evidence>
<evidence type="ECO:0000256" key="2">
    <source>
        <dbReference type="ARBA" id="ARBA00007208"/>
    </source>
</evidence>
<keyword evidence="6" id="KW-0997">Cell inner membrane</keyword>
<organism evidence="11 12">
    <name type="scientific">Neopusillimonas maritima</name>
    <dbReference type="NCBI Taxonomy" id="2026239"/>
    <lineage>
        <taxon>Bacteria</taxon>
        <taxon>Pseudomonadati</taxon>
        <taxon>Pseudomonadota</taxon>
        <taxon>Betaproteobacteria</taxon>
        <taxon>Burkholderiales</taxon>
        <taxon>Alcaligenaceae</taxon>
        <taxon>Neopusillimonas</taxon>
    </lineage>
</organism>
<evidence type="ECO:0000313" key="12">
    <source>
        <dbReference type="Proteomes" id="UP000266206"/>
    </source>
</evidence>
<keyword evidence="7" id="KW-0812">Transmembrane</keyword>
<comment type="caution">
    <text evidence="11">The sequence shown here is derived from an EMBL/GenBank/DDBJ whole genome shotgun (WGS) entry which is preliminary data.</text>
</comment>
<reference evidence="11 12" key="1">
    <citation type="submission" date="2017-08" db="EMBL/GenBank/DDBJ databases">
        <title>Pusillimonas indicus sp. nov., a member of the family Alcaligenaceae isolated from surface seawater.</title>
        <authorList>
            <person name="Li J."/>
        </authorList>
    </citation>
    <scope>NUCLEOTIDE SEQUENCE [LARGE SCALE GENOMIC DNA]</scope>
    <source>
        <strain evidence="11 12">L52-1-41</strain>
    </source>
</reference>
<dbReference type="RefSeq" id="WP_119515466.1">
    <property type="nucleotide sequence ID" value="NZ_NQYH01000001.1"/>
</dbReference>
<evidence type="ECO:0000313" key="11">
    <source>
        <dbReference type="EMBL" id="RIY42524.1"/>
    </source>
</evidence>
<dbReference type="InterPro" id="IPR022792">
    <property type="entry name" value="T2SS_protein-GspN"/>
</dbReference>
<dbReference type="GO" id="GO:0005886">
    <property type="term" value="C:plasma membrane"/>
    <property type="evidence" value="ECO:0007669"/>
    <property type="project" value="UniProtKB-SubCell"/>
</dbReference>
<gene>
    <name evidence="11" type="ORF">CJP73_03585</name>
</gene>
<dbReference type="Proteomes" id="UP000266206">
    <property type="component" value="Unassembled WGS sequence"/>
</dbReference>
<keyword evidence="4" id="KW-0813">Transport</keyword>
<evidence type="ECO:0000256" key="8">
    <source>
        <dbReference type="ARBA" id="ARBA00022927"/>
    </source>
</evidence>
<evidence type="ECO:0000256" key="7">
    <source>
        <dbReference type="ARBA" id="ARBA00022692"/>
    </source>
</evidence>